<dbReference type="EMBL" id="BQNB010017870">
    <property type="protein sequence ID" value="GJT68120.1"/>
    <property type="molecule type" value="Genomic_DNA"/>
</dbReference>
<dbReference type="SUPFAM" id="SSF90229">
    <property type="entry name" value="CCCH zinc finger"/>
    <property type="match status" value="3"/>
</dbReference>
<sequence length="131" mass="15371">MSHNNQQHYPNKRLKTTKTEVCKRFQRGICGYGDKCCFIHSNNNNNNNEKYSKPCWRFMNGETCQYGDNCHFTHGFKSNRTSVVVNVMNGDELKEYRKMQMTWKKTRLCHKWMATGSCPYGTHCLYAHGVS</sequence>
<evidence type="ECO:0000313" key="7">
    <source>
        <dbReference type="EMBL" id="GJT68120.1"/>
    </source>
</evidence>
<comment type="caution">
    <text evidence="7">The sequence shown here is derived from an EMBL/GenBank/DDBJ whole genome shotgun (WGS) entry which is preliminary data.</text>
</comment>
<dbReference type="InterPro" id="IPR036855">
    <property type="entry name" value="Znf_CCCH_sf"/>
</dbReference>
<dbReference type="Gene3D" id="4.10.1000.10">
    <property type="entry name" value="Zinc finger, CCCH-type"/>
    <property type="match status" value="3"/>
</dbReference>
<dbReference type="PANTHER" id="PTHR12547">
    <property type="entry name" value="CCCH ZINC FINGER/TIS11-RELATED"/>
    <property type="match status" value="1"/>
</dbReference>
<proteinExistence type="predicted"/>
<feature type="domain" description="C3H1-type" evidence="6">
    <location>
        <begin position="49"/>
        <end position="77"/>
    </location>
</feature>
<accession>A0ABQ5FXN8</accession>
<evidence type="ECO:0000259" key="6">
    <source>
        <dbReference type="PROSITE" id="PS50103"/>
    </source>
</evidence>
<evidence type="ECO:0000256" key="4">
    <source>
        <dbReference type="ARBA" id="ARBA00022833"/>
    </source>
</evidence>
<dbReference type="PROSITE" id="PS50103">
    <property type="entry name" value="ZF_C3H1"/>
    <property type="match status" value="3"/>
</dbReference>
<dbReference type="Pfam" id="PF18044">
    <property type="entry name" value="zf-CCCH_4"/>
    <property type="match status" value="1"/>
</dbReference>
<reference evidence="7" key="2">
    <citation type="submission" date="2022-01" db="EMBL/GenBank/DDBJ databases">
        <authorList>
            <person name="Yamashiro T."/>
            <person name="Shiraishi A."/>
            <person name="Satake H."/>
            <person name="Nakayama K."/>
        </authorList>
    </citation>
    <scope>NUCLEOTIDE SEQUENCE</scope>
</reference>
<reference evidence="7" key="1">
    <citation type="journal article" date="2022" name="Int. J. Mol. Sci.">
        <title>Draft Genome of Tanacetum Coccineum: Genomic Comparison of Closely Related Tanacetum-Family Plants.</title>
        <authorList>
            <person name="Yamashiro T."/>
            <person name="Shiraishi A."/>
            <person name="Nakayama K."/>
            <person name="Satake H."/>
        </authorList>
    </citation>
    <scope>NUCLEOTIDE SEQUENCE</scope>
</reference>
<keyword evidence="2" id="KW-0677">Repeat</keyword>
<keyword evidence="8" id="KW-1185">Reference proteome</keyword>
<feature type="non-terminal residue" evidence="7">
    <location>
        <position position="131"/>
    </location>
</feature>
<evidence type="ECO:0000256" key="3">
    <source>
        <dbReference type="ARBA" id="ARBA00022771"/>
    </source>
</evidence>
<organism evidence="7 8">
    <name type="scientific">Tanacetum coccineum</name>
    <dbReference type="NCBI Taxonomy" id="301880"/>
    <lineage>
        <taxon>Eukaryota</taxon>
        <taxon>Viridiplantae</taxon>
        <taxon>Streptophyta</taxon>
        <taxon>Embryophyta</taxon>
        <taxon>Tracheophyta</taxon>
        <taxon>Spermatophyta</taxon>
        <taxon>Magnoliopsida</taxon>
        <taxon>eudicotyledons</taxon>
        <taxon>Gunneridae</taxon>
        <taxon>Pentapetalae</taxon>
        <taxon>asterids</taxon>
        <taxon>campanulids</taxon>
        <taxon>Asterales</taxon>
        <taxon>Asteraceae</taxon>
        <taxon>Asteroideae</taxon>
        <taxon>Anthemideae</taxon>
        <taxon>Anthemidinae</taxon>
        <taxon>Tanacetum</taxon>
    </lineage>
</organism>
<keyword evidence="3 5" id="KW-0863">Zinc-finger</keyword>
<dbReference type="Pfam" id="PF00642">
    <property type="entry name" value="zf-CCCH"/>
    <property type="match status" value="2"/>
</dbReference>
<feature type="domain" description="C3H1-type" evidence="6">
    <location>
        <begin position="16"/>
        <end position="43"/>
    </location>
</feature>
<dbReference type="InterPro" id="IPR041367">
    <property type="entry name" value="Znf-CCCH_4"/>
</dbReference>
<dbReference type="Proteomes" id="UP001151760">
    <property type="component" value="Unassembled WGS sequence"/>
</dbReference>
<feature type="zinc finger region" description="C3H1-type" evidence="5">
    <location>
        <begin position="16"/>
        <end position="43"/>
    </location>
</feature>
<gene>
    <name evidence="7" type="ORF">Tco_1019600</name>
</gene>
<evidence type="ECO:0000313" key="8">
    <source>
        <dbReference type="Proteomes" id="UP001151760"/>
    </source>
</evidence>
<dbReference type="SMART" id="SM00356">
    <property type="entry name" value="ZnF_C3H1"/>
    <property type="match status" value="3"/>
</dbReference>
<feature type="zinc finger region" description="C3H1-type" evidence="5">
    <location>
        <begin position="49"/>
        <end position="77"/>
    </location>
</feature>
<dbReference type="PANTHER" id="PTHR12547:SF18">
    <property type="entry name" value="PROTEIN TIS11"/>
    <property type="match status" value="1"/>
</dbReference>
<feature type="domain" description="C3H1-type" evidence="6">
    <location>
        <begin position="103"/>
        <end position="131"/>
    </location>
</feature>
<dbReference type="InterPro" id="IPR000571">
    <property type="entry name" value="Znf_CCCH"/>
</dbReference>
<keyword evidence="1 5" id="KW-0479">Metal-binding</keyword>
<evidence type="ECO:0000256" key="1">
    <source>
        <dbReference type="ARBA" id="ARBA00022723"/>
    </source>
</evidence>
<name>A0ABQ5FXN8_9ASTR</name>
<protein>
    <submittedName>
        <fullName evidence="7">Zinc finger CCCH domain-containing protein 39-like protein</fullName>
    </submittedName>
</protein>
<dbReference type="InterPro" id="IPR045877">
    <property type="entry name" value="ZFP36-like"/>
</dbReference>
<evidence type="ECO:0000256" key="5">
    <source>
        <dbReference type="PROSITE-ProRule" id="PRU00723"/>
    </source>
</evidence>
<feature type="zinc finger region" description="C3H1-type" evidence="5">
    <location>
        <begin position="103"/>
        <end position="131"/>
    </location>
</feature>
<keyword evidence="4 5" id="KW-0862">Zinc</keyword>
<evidence type="ECO:0000256" key="2">
    <source>
        <dbReference type="ARBA" id="ARBA00022737"/>
    </source>
</evidence>